<proteinExistence type="predicted"/>
<dbReference type="GO" id="GO:0005829">
    <property type="term" value="C:cytosol"/>
    <property type="evidence" value="ECO:0007669"/>
    <property type="project" value="TreeGrafter"/>
</dbReference>
<protein>
    <submittedName>
        <fullName evidence="5">AraC family transcriptional regulator</fullName>
    </submittedName>
</protein>
<dbReference type="EMBL" id="DSRD01000763">
    <property type="protein sequence ID" value="HGW95050.1"/>
    <property type="molecule type" value="Genomic_DNA"/>
</dbReference>
<keyword evidence="3" id="KW-0804">Transcription</keyword>
<name>A0A832H9Z7_9CYAN</name>
<keyword evidence="1" id="KW-0805">Transcription regulation</keyword>
<reference evidence="5" key="1">
    <citation type="journal article" date="2020" name="mSystems">
        <title>Genome- and Community-Level Interaction Insights into Carbon Utilization and Element Cycling Functions of Hydrothermarchaeota in Hydrothermal Sediment.</title>
        <authorList>
            <person name="Zhou Z."/>
            <person name="Liu Y."/>
            <person name="Xu W."/>
            <person name="Pan J."/>
            <person name="Luo Z.H."/>
            <person name="Li M."/>
        </authorList>
    </citation>
    <scope>NUCLEOTIDE SEQUENCE [LARGE SCALE GENOMIC DNA]</scope>
    <source>
        <strain evidence="5">SpSt-402</strain>
    </source>
</reference>
<dbReference type="PROSITE" id="PS01124">
    <property type="entry name" value="HTH_ARAC_FAMILY_2"/>
    <property type="match status" value="1"/>
</dbReference>
<feature type="domain" description="HTH araC/xylS-type" evidence="4">
    <location>
        <begin position="233"/>
        <end position="331"/>
    </location>
</feature>
<dbReference type="SUPFAM" id="SSF46689">
    <property type="entry name" value="Homeodomain-like"/>
    <property type="match status" value="1"/>
</dbReference>
<dbReference type="InterPro" id="IPR009057">
    <property type="entry name" value="Homeodomain-like_sf"/>
</dbReference>
<dbReference type="Gene3D" id="1.10.10.60">
    <property type="entry name" value="Homeodomain-like"/>
    <property type="match status" value="1"/>
</dbReference>
<gene>
    <name evidence="5" type="ORF">ENR47_12320</name>
</gene>
<dbReference type="InterPro" id="IPR018060">
    <property type="entry name" value="HTH_AraC"/>
</dbReference>
<dbReference type="SMART" id="SM00342">
    <property type="entry name" value="HTH_ARAC"/>
    <property type="match status" value="1"/>
</dbReference>
<evidence type="ECO:0000313" key="5">
    <source>
        <dbReference type="EMBL" id="HGW95050.1"/>
    </source>
</evidence>
<comment type="caution">
    <text evidence="5">The sequence shown here is derived from an EMBL/GenBank/DDBJ whole genome shotgun (WGS) entry which is preliminary data.</text>
</comment>
<dbReference type="GO" id="GO:0000976">
    <property type="term" value="F:transcription cis-regulatory region binding"/>
    <property type="evidence" value="ECO:0007669"/>
    <property type="project" value="TreeGrafter"/>
</dbReference>
<evidence type="ECO:0000256" key="2">
    <source>
        <dbReference type="ARBA" id="ARBA00023125"/>
    </source>
</evidence>
<evidence type="ECO:0000259" key="4">
    <source>
        <dbReference type="PROSITE" id="PS01124"/>
    </source>
</evidence>
<evidence type="ECO:0000256" key="3">
    <source>
        <dbReference type="ARBA" id="ARBA00023163"/>
    </source>
</evidence>
<dbReference type="PANTHER" id="PTHR47894">
    <property type="entry name" value="HTH-TYPE TRANSCRIPTIONAL REGULATOR GADX"/>
    <property type="match status" value="1"/>
</dbReference>
<evidence type="ECO:0000256" key="1">
    <source>
        <dbReference type="ARBA" id="ARBA00023015"/>
    </source>
</evidence>
<dbReference type="PANTHER" id="PTHR47894:SF4">
    <property type="entry name" value="HTH-TYPE TRANSCRIPTIONAL REGULATOR GADX"/>
    <property type="match status" value="1"/>
</dbReference>
<keyword evidence="2" id="KW-0238">DNA-binding</keyword>
<dbReference type="Pfam" id="PF12625">
    <property type="entry name" value="Arabinose_bd"/>
    <property type="match status" value="1"/>
</dbReference>
<accession>A0A832H9Z7</accession>
<dbReference type="AlphaFoldDB" id="A0A832H9Z7"/>
<dbReference type="PRINTS" id="PR00032">
    <property type="entry name" value="HTHARAC"/>
</dbReference>
<dbReference type="GO" id="GO:0003700">
    <property type="term" value="F:DNA-binding transcription factor activity"/>
    <property type="evidence" value="ECO:0007669"/>
    <property type="project" value="InterPro"/>
</dbReference>
<sequence>MNAIPLTRAATVLPFANFLDRLGAPTERFLKQANLPICAFKDPETLIPLTQSFAFVEQAARSEGIENLGILVGQQTQVTALGRFGTVVCQSLTLHEFLHKVLKFHSTLLTGEQIWLTEDHDYLWLHHQYTVPQHICTYQGQYYAVLMYLNAIRLATGSHWQPDELHLSGPHKLSGFLDLDFLGNTPIHFHQETNAIRFSKAMLSKPLIHLATSSLCTTEETLRQTAPAIDFSESLSQLIRSLLPGGYPHLEVVAEAAGMSVRTFQRRLEDSNLNYSRLVEQIRFEQATYLLQDSTNKLIDIAFDLGYTDPANFSKAFKRWTGISPREFRNLYLHEEKSNS</sequence>
<dbReference type="InterPro" id="IPR032687">
    <property type="entry name" value="AraC-type_N"/>
</dbReference>
<dbReference type="InterPro" id="IPR020449">
    <property type="entry name" value="Tscrpt_reg_AraC-type_HTH"/>
</dbReference>
<dbReference type="Pfam" id="PF12833">
    <property type="entry name" value="HTH_18"/>
    <property type="match status" value="1"/>
</dbReference>
<organism evidence="5">
    <name type="scientific">Oscillatoriales cyanobacterium SpSt-402</name>
    <dbReference type="NCBI Taxonomy" id="2282168"/>
    <lineage>
        <taxon>Bacteria</taxon>
        <taxon>Bacillati</taxon>
        <taxon>Cyanobacteriota</taxon>
        <taxon>Cyanophyceae</taxon>
        <taxon>Oscillatoriophycideae</taxon>
        <taxon>Oscillatoriales</taxon>
    </lineage>
</organism>